<proteinExistence type="predicted"/>
<protein>
    <recommendedName>
        <fullName evidence="3">Ribbon-helix-helix protein, copG family</fullName>
    </recommendedName>
</protein>
<dbReference type="Proteomes" id="UP000199028">
    <property type="component" value="Unassembled WGS sequence"/>
</dbReference>
<keyword evidence="2" id="KW-1185">Reference proteome</keyword>
<sequence>MRSERDTTIPVQTRMTTSLVANVDRLAVEFHLTRGNVITLLVAAAVQRENELLATYRALTASARERR</sequence>
<accession>A0A1H9X9Z6</accession>
<dbReference type="AlphaFoldDB" id="A0A1H9X9Z6"/>
<name>A0A1H9X9Z6_9PSEU</name>
<dbReference type="EMBL" id="FOFT01000014">
    <property type="protein sequence ID" value="SES43028.1"/>
    <property type="molecule type" value="Genomic_DNA"/>
</dbReference>
<evidence type="ECO:0008006" key="3">
    <source>
        <dbReference type="Google" id="ProtNLM"/>
    </source>
</evidence>
<dbReference type="RefSeq" id="WP_143086898.1">
    <property type="nucleotide sequence ID" value="NZ_FOFT01000014.1"/>
</dbReference>
<reference evidence="2" key="1">
    <citation type="submission" date="2016-10" db="EMBL/GenBank/DDBJ databases">
        <authorList>
            <person name="Varghese N."/>
            <person name="Submissions S."/>
        </authorList>
    </citation>
    <scope>NUCLEOTIDE SEQUENCE [LARGE SCALE GENOMIC DNA]</scope>
    <source>
        <strain evidence="2">CGMCC 4.578</strain>
    </source>
</reference>
<evidence type="ECO:0000313" key="1">
    <source>
        <dbReference type="EMBL" id="SES43028.1"/>
    </source>
</evidence>
<evidence type="ECO:0000313" key="2">
    <source>
        <dbReference type="Proteomes" id="UP000199028"/>
    </source>
</evidence>
<organism evidence="1 2">
    <name type="scientific">Lentzea flaviverrucosa</name>
    <dbReference type="NCBI Taxonomy" id="200379"/>
    <lineage>
        <taxon>Bacteria</taxon>
        <taxon>Bacillati</taxon>
        <taxon>Actinomycetota</taxon>
        <taxon>Actinomycetes</taxon>
        <taxon>Pseudonocardiales</taxon>
        <taxon>Pseudonocardiaceae</taxon>
        <taxon>Lentzea</taxon>
    </lineage>
</organism>
<gene>
    <name evidence="1" type="ORF">SAMN05216195_11430</name>
</gene>